<dbReference type="InterPro" id="IPR006935">
    <property type="entry name" value="Helicase/UvrB_N"/>
</dbReference>
<dbReference type="SMART" id="SM00487">
    <property type="entry name" value="DEXDc"/>
    <property type="match status" value="1"/>
</dbReference>
<comment type="caution">
    <text evidence="3">The sequence shown here is derived from an EMBL/GenBank/DDBJ whole genome shotgun (WGS) entry which is preliminary data.</text>
</comment>
<evidence type="ECO:0000313" key="4">
    <source>
        <dbReference type="Proteomes" id="UP000321720"/>
    </source>
</evidence>
<dbReference type="InterPro" id="IPR014001">
    <property type="entry name" value="Helicase_ATP-bd"/>
</dbReference>
<dbReference type="PROSITE" id="PS51192">
    <property type="entry name" value="HELICASE_ATP_BIND_1"/>
    <property type="match status" value="1"/>
</dbReference>
<dbReference type="PANTHER" id="PTHR47396">
    <property type="entry name" value="TYPE I RESTRICTION ENZYME ECOKI R PROTEIN"/>
    <property type="match status" value="1"/>
</dbReference>
<evidence type="ECO:0000256" key="1">
    <source>
        <dbReference type="SAM" id="Coils"/>
    </source>
</evidence>
<proteinExistence type="predicted"/>
<gene>
    <name evidence="3" type="ORF">CCO02nite_10860</name>
</gene>
<dbReference type="Pfam" id="PF04851">
    <property type="entry name" value="ResIII"/>
    <property type="match status" value="1"/>
</dbReference>
<dbReference type="Gene3D" id="3.40.50.300">
    <property type="entry name" value="P-loop containing nucleotide triphosphate hydrolases"/>
    <property type="match status" value="2"/>
</dbReference>
<dbReference type="GO" id="GO:0006304">
    <property type="term" value="P:DNA modification"/>
    <property type="evidence" value="ECO:0007669"/>
    <property type="project" value="InterPro"/>
</dbReference>
<dbReference type="GO" id="GO:0004519">
    <property type="term" value="F:endonuclease activity"/>
    <property type="evidence" value="ECO:0007669"/>
    <property type="project" value="UniProtKB-KW"/>
</dbReference>
<dbReference type="GO" id="GO:0016787">
    <property type="term" value="F:hydrolase activity"/>
    <property type="evidence" value="ECO:0007669"/>
    <property type="project" value="InterPro"/>
</dbReference>
<dbReference type="GO" id="GO:0005829">
    <property type="term" value="C:cytosol"/>
    <property type="evidence" value="ECO:0007669"/>
    <property type="project" value="TreeGrafter"/>
</dbReference>
<dbReference type="GO" id="GO:0003677">
    <property type="term" value="F:DNA binding"/>
    <property type="evidence" value="ECO:0007669"/>
    <property type="project" value="InterPro"/>
</dbReference>
<name>A0A511J8V3_9CELL</name>
<keyword evidence="3" id="KW-0540">Nuclease</keyword>
<dbReference type="RefSeq" id="WP_146842057.1">
    <property type="nucleotide sequence ID" value="NZ_BJWG01000003.1"/>
</dbReference>
<dbReference type="InterPro" id="IPR001650">
    <property type="entry name" value="Helicase_C-like"/>
</dbReference>
<sequence>MTNFAFLQEECGAVFVEASRAEQFAKVDPRTSCFYARRALEVALTWMFQYDTSLKAPYRDDLAAMIHEPTLRWLVGNDVQAKMEIVRKKGNAAVHAVRPTSAQDAVTTLQQLFHVLYWYARTYTSNPGSVPASLQFDVAALPDPGATRVKTQAQLQSLAADLENKDTQLAAAAEKAAGLEAELAALRAQVAAAKAANETVPDTHDYDEAATRDLFIDTLLEESGWALAEGQVPTAGAPASYTVEVEVAGMPNAQGVGFVDYVLWGADGLPLAVVEAKRTRRDPQVGQQQAKLYADTLEARYGRRPAVYYTNGHEHWLWDDHAGAGYPPRRVAGFRTQDELEYLIGRRGNRKSLLVAPIDEAVAGRYYQQRAIRAIDKAFETDNQRQALLVMATGSGKTRTVVALVDQLMKAGWVRRVLFLADRVALVNQATGAFKEHLPSSSPVNLVTDRHGDGRVFVSTYPTMMNLIDTRSEGARRFGPGYFDLVIVDEAHRSVYQKYRALFDWFDALLVGLTATPKDEIDRNTYELFHLENGVPTDAYPLDQAVADEYLVPPTPISVPLKFQREGIRYAELSEAEKDEWDALEWGEDGPPDEVDPDAVNKWLFNTDTVDKVLQTLMTHGLRVAGGDRIAKTIVFAKNDAHARFIAERFDLAYPQHKGEWARVITYSTEYAQSIIDAFSTSERAPHIAISVDMLDTGIDVPDVANLVFFKIVRSSSKFWQMIGRGTRLRPDLFGPGQDKKEFYVFDFCQNLEYFGQNPTGHDGSVQQSVSQQIFTAQVELLLGIARADGDTVVGAGDDGTTSLPALGEDLRAVLHEKVAGMTLDNFVVRPHRPWVERFSERESWAGIDEQAARDVVGHLAGLPTTVVDEDEKAKRFDLTMLKLQLGVLDPTLSTDRLRRQVQEIASGLLEQTNIPQVKAQAALLDDLSGDEWWVDVTLPMLEFARQRVRSLVRLLARTKQAIVYTNFEDTLGRFEIIDLGRPHVGVDPQRFREKARAYLRAHENHTALQKVRRGRQLTPTDLDELERMLLESGVGTDVEIAAAKAVEGGLGVFIRSLVGLERSAVEDAFAEFLAGTTYSAEQIDFVHLVVENLTYNGVMKVDLLWSPPFTDDAPGGPDDVFESGLVDVLLAKIRHFTTTAEASAAS</sequence>
<keyword evidence="3" id="KW-0378">Hydrolase</keyword>
<dbReference type="GO" id="GO:0005524">
    <property type="term" value="F:ATP binding"/>
    <property type="evidence" value="ECO:0007669"/>
    <property type="project" value="InterPro"/>
</dbReference>
<dbReference type="Pfam" id="PF13643">
    <property type="entry name" value="DUF4145"/>
    <property type="match status" value="1"/>
</dbReference>
<dbReference type="Proteomes" id="UP000321720">
    <property type="component" value="Unassembled WGS sequence"/>
</dbReference>
<dbReference type="PANTHER" id="PTHR47396:SF1">
    <property type="entry name" value="ATP-DEPENDENT HELICASE IRC3-RELATED"/>
    <property type="match status" value="1"/>
</dbReference>
<dbReference type="Gene3D" id="3.90.1570.30">
    <property type="match status" value="1"/>
</dbReference>
<organism evidence="3 4">
    <name type="scientific">Cellulomonas composti</name>
    <dbReference type="NCBI Taxonomy" id="266130"/>
    <lineage>
        <taxon>Bacteria</taxon>
        <taxon>Bacillati</taxon>
        <taxon>Actinomycetota</taxon>
        <taxon>Actinomycetes</taxon>
        <taxon>Micrococcales</taxon>
        <taxon>Cellulomonadaceae</taxon>
        <taxon>Cellulomonas</taxon>
    </lineage>
</organism>
<dbReference type="CDD" id="cd18799">
    <property type="entry name" value="SF2_C_EcoAI-like"/>
    <property type="match status" value="1"/>
</dbReference>
<dbReference type="InterPro" id="IPR027417">
    <property type="entry name" value="P-loop_NTPase"/>
</dbReference>
<accession>A0A511J8V3</accession>
<dbReference type="AlphaFoldDB" id="A0A511J8V3"/>
<dbReference type="CDD" id="cd18032">
    <property type="entry name" value="DEXHc_RE_I_III_res"/>
    <property type="match status" value="1"/>
</dbReference>
<dbReference type="OrthoDB" id="9776021at2"/>
<evidence type="ECO:0000259" key="2">
    <source>
        <dbReference type="PROSITE" id="PS51192"/>
    </source>
</evidence>
<dbReference type="Pfam" id="PF08463">
    <property type="entry name" value="EcoEI_R_C"/>
    <property type="match status" value="1"/>
</dbReference>
<feature type="domain" description="Helicase ATP-binding" evidence="2">
    <location>
        <begin position="378"/>
        <end position="535"/>
    </location>
</feature>
<evidence type="ECO:0000313" key="3">
    <source>
        <dbReference type="EMBL" id="GEL94428.1"/>
    </source>
</evidence>
<dbReference type="SUPFAM" id="SSF52540">
    <property type="entry name" value="P-loop containing nucleoside triphosphate hydrolases"/>
    <property type="match status" value="2"/>
</dbReference>
<keyword evidence="4" id="KW-1185">Reference proteome</keyword>
<keyword evidence="3" id="KW-0255">Endonuclease</keyword>
<dbReference type="InterPro" id="IPR013670">
    <property type="entry name" value="EcoEI_R_C_dom"/>
</dbReference>
<dbReference type="InterPro" id="IPR050742">
    <property type="entry name" value="Helicase_Restrict-Modif_Enz"/>
</dbReference>
<protein>
    <submittedName>
        <fullName evidence="3">Restriction endonuclease subunit R</fullName>
    </submittedName>
</protein>
<keyword evidence="1" id="KW-0175">Coiled coil</keyword>
<feature type="coiled-coil region" evidence="1">
    <location>
        <begin position="155"/>
        <end position="196"/>
    </location>
</feature>
<reference evidence="3 4" key="1">
    <citation type="submission" date="2019-07" db="EMBL/GenBank/DDBJ databases">
        <title>Whole genome shotgun sequence of Cellulomonas composti NBRC 100758.</title>
        <authorList>
            <person name="Hosoyama A."/>
            <person name="Uohara A."/>
            <person name="Ohji S."/>
            <person name="Ichikawa N."/>
        </authorList>
    </citation>
    <scope>NUCLEOTIDE SEQUENCE [LARGE SCALE GENOMIC DNA]</scope>
    <source>
        <strain evidence="3 4">NBRC 100758</strain>
    </source>
</reference>
<dbReference type="EMBL" id="BJWG01000003">
    <property type="protein sequence ID" value="GEL94428.1"/>
    <property type="molecule type" value="Genomic_DNA"/>
</dbReference>
<dbReference type="InterPro" id="IPR025285">
    <property type="entry name" value="DUF4145"/>
</dbReference>
<dbReference type="Pfam" id="PF00271">
    <property type="entry name" value="Helicase_C"/>
    <property type="match status" value="1"/>
</dbReference>